<proteinExistence type="predicted"/>
<gene>
    <name evidence="2" type="ORF">ACHAWO_004238</name>
</gene>
<reference evidence="2 3" key="1">
    <citation type="submission" date="2024-10" db="EMBL/GenBank/DDBJ databases">
        <title>Updated reference genomes for cyclostephanoid diatoms.</title>
        <authorList>
            <person name="Roberts W.R."/>
            <person name="Alverson A.J."/>
        </authorList>
    </citation>
    <scope>NUCLEOTIDE SEQUENCE [LARGE SCALE GENOMIC DNA]</scope>
    <source>
        <strain evidence="2 3">AJA010-31</strain>
    </source>
</reference>
<evidence type="ECO:0000256" key="1">
    <source>
        <dbReference type="SAM" id="Coils"/>
    </source>
</evidence>
<feature type="coiled-coil region" evidence="1">
    <location>
        <begin position="371"/>
        <end position="402"/>
    </location>
</feature>
<evidence type="ECO:0000313" key="3">
    <source>
        <dbReference type="Proteomes" id="UP001530400"/>
    </source>
</evidence>
<dbReference type="AlphaFoldDB" id="A0ABD3PMX5"/>
<dbReference type="EMBL" id="JALLPJ020000520">
    <property type="protein sequence ID" value="KAL3789520.1"/>
    <property type="molecule type" value="Genomic_DNA"/>
</dbReference>
<organism evidence="2 3">
    <name type="scientific">Cyclotella atomus</name>
    <dbReference type="NCBI Taxonomy" id="382360"/>
    <lineage>
        <taxon>Eukaryota</taxon>
        <taxon>Sar</taxon>
        <taxon>Stramenopiles</taxon>
        <taxon>Ochrophyta</taxon>
        <taxon>Bacillariophyta</taxon>
        <taxon>Coscinodiscophyceae</taxon>
        <taxon>Thalassiosirophycidae</taxon>
        <taxon>Stephanodiscales</taxon>
        <taxon>Stephanodiscaceae</taxon>
        <taxon>Cyclotella</taxon>
    </lineage>
</organism>
<feature type="coiled-coil region" evidence="1">
    <location>
        <begin position="166"/>
        <end position="231"/>
    </location>
</feature>
<keyword evidence="3" id="KW-1185">Reference proteome</keyword>
<protein>
    <submittedName>
        <fullName evidence="2">Uncharacterized protein</fullName>
    </submittedName>
</protein>
<sequence length="419" mass="47754">MMWEDVGKISGLPPFRLSNCSDVMAVQDKLSIAKYDLSEMQRQLELTNAELSHAKASHAELVELQLQLSDTKSQVMVLEEANDELFKANSSLKKENIHLASSLNTVNQELSSRIDYLENAQNEVQQLREMEKTKNGDIVGLNDRICKYAAADQKLQQELCESKLNLQEVHNTNTNLKKEVERLEKKNTDLITALRLAESSRLDLNETKTALDAAQQQLAAAEKREKEAVALTNKAKDETAKVMTEMSSKLESSCNEIRLEMERTHKIDIDLISNDMKRATEENCRLTVKLEHYSEQLEEIKSRNSVIETENVKVKASLSEEKRQTELLQARLRKYIDDNELSQEEVRVISKKLKSVESRCQAAEKTGQAVKASLERQLSEAKKALEAERSRLDFLMKDAEDNFVAFARDLFRSNRNSCV</sequence>
<evidence type="ECO:0000313" key="2">
    <source>
        <dbReference type="EMBL" id="KAL3789520.1"/>
    </source>
</evidence>
<dbReference type="Proteomes" id="UP001530400">
    <property type="component" value="Unassembled WGS sequence"/>
</dbReference>
<feature type="coiled-coil region" evidence="1">
    <location>
        <begin position="290"/>
        <end position="338"/>
    </location>
</feature>
<feature type="coiled-coil region" evidence="1">
    <location>
        <begin position="37"/>
        <end position="137"/>
    </location>
</feature>
<accession>A0ABD3PMX5</accession>
<comment type="caution">
    <text evidence="2">The sequence shown here is derived from an EMBL/GenBank/DDBJ whole genome shotgun (WGS) entry which is preliminary data.</text>
</comment>
<name>A0ABD3PMX5_9STRA</name>
<keyword evidence="1" id="KW-0175">Coiled coil</keyword>